<feature type="compositionally biased region" description="Polar residues" evidence="1">
    <location>
        <begin position="35"/>
        <end position="53"/>
    </location>
</feature>
<name>A0A0M9GKF2_9HYPH</name>
<feature type="non-terminal residue" evidence="2">
    <location>
        <position position="1"/>
    </location>
</feature>
<evidence type="ECO:0008006" key="4">
    <source>
        <dbReference type="Google" id="ProtNLM"/>
    </source>
</evidence>
<evidence type="ECO:0000313" key="3">
    <source>
        <dbReference type="Proteomes" id="UP000038011"/>
    </source>
</evidence>
<dbReference type="RefSeq" id="WP_144421196.1">
    <property type="nucleotide sequence ID" value="NZ_JXMU01000058.1"/>
</dbReference>
<dbReference type="OrthoDB" id="284135at2"/>
<keyword evidence="3" id="KW-1185">Reference proteome</keyword>
<dbReference type="InterPro" id="IPR021322">
    <property type="entry name" value="DUF2924"/>
</dbReference>
<dbReference type="AlphaFoldDB" id="A0A0M9GKF2"/>
<protein>
    <recommendedName>
        <fullName evidence="4">DUF2924 domain-containing protein</fullName>
    </recommendedName>
</protein>
<proteinExistence type="predicted"/>
<sequence length="113" mass="12203">DNITSDACDQAGMTGRARMEPSAIAQARGKADANTDASTVTKSTRTAKSTKPSVLSVRAGTHLVREWNGRTYQVEALERGFRLDGKTYRSLSAIAKKITGAHWSGPRFFGLES</sequence>
<dbReference type="EMBL" id="JXMU01000058">
    <property type="protein sequence ID" value="KPA99839.1"/>
    <property type="molecule type" value="Genomic_DNA"/>
</dbReference>
<dbReference type="Pfam" id="PF11149">
    <property type="entry name" value="DUF2924"/>
    <property type="match status" value="1"/>
</dbReference>
<gene>
    <name evidence="2" type="ORF">SU32_17030</name>
</gene>
<comment type="caution">
    <text evidence="2">The sequence shown here is derived from an EMBL/GenBank/DDBJ whole genome shotgun (WGS) entry which is preliminary data.</text>
</comment>
<accession>A0A0M9GKF2</accession>
<evidence type="ECO:0000313" key="2">
    <source>
        <dbReference type="EMBL" id="KPA99839.1"/>
    </source>
</evidence>
<evidence type="ECO:0000256" key="1">
    <source>
        <dbReference type="SAM" id="MobiDB-lite"/>
    </source>
</evidence>
<dbReference type="Proteomes" id="UP000038011">
    <property type="component" value="Unassembled WGS sequence"/>
</dbReference>
<dbReference type="PATRIC" id="fig|1514904.3.peg.3083"/>
<dbReference type="STRING" id="1514904.SU32_17030"/>
<organism evidence="2 3">
    <name type="scientific">Ahrensia marina</name>
    <dbReference type="NCBI Taxonomy" id="1514904"/>
    <lineage>
        <taxon>Bacteria</taxon>
        <taxon>Pseudomonadati</taxon>
        <taxon>Pseudomonadota</taxon>
        <taxon>Alphaproteobacteria</taxon>
        <taxon>Hyphomicrobiales</taxon>
        <taxon>Ahrensiaceae</taxon>
        <taxon>Ahrensia</taxon>
    </lineage>
</organism>
<reference evidence="2 3" key="1">
    <citation type="submission" date="2015-01" db="EMBL/GenBank/DDBJ databases">
        <title>Ahrensia donghaiensis sp. nov., a novel dimethylsulphoniopropionate-cleavage bacterium isolated from seawater and emended descriptions of the genus Ahrensia and Ahrensia kielensis.</title>
        <authorList>
            <person name="Liu J."/>
        </authorList>
    </citation>
    <scope>NUCLEOTIDE SEQUENCE [LARGE SCALE GENOMIC DNA]</scope>
    <source>
        <strain evidence="2 3">LZD062</strain>
    </source>
</reference>
<feature type="region of interest" description="Disordered" evidence="1">
    <location>
        <begin position="1"/>
        <end position="53"/>
    </location>
</feature>